<feature type="transmembrane region" description="Helical" evidence="10">
    <location>
        <begin position="253"/>
        <end position="275"/>
    </location>
</feature>
<dbReference type="Gene3D" id="1.20.1530.20">
    <property type="match status" value="1"/>
</dbReference>
<feature type="transmembrane region" description="Helical" evidence="10">
    <location>
        <begin position="155"/>
        <end position="174"/>
    </location>
</feature>
<dbReference type="InterPro" id="IPR038770">
    <property type="entry name" value="Na+/solute_symporter_sf"/>
</dbReference>
<comment type="similarity">
    <text evidence="9">Belongs to the monovalent cation:proton antiporter 2 (CPA2) transporter (TC 2.A.37) family. CHX (TC 2.A.37.4) subfamily.</text>
</comment>
<dbReference type="GO" id="GO:1902600">
    <property type="term" value="P:proton transmembrane transport"/>
    <property type="evidence" value="ECO:0007669"/>
    <property type="project" value="InterPro"/>
</dbReference>
<sequence>MNTYNASWWTSLVWRGYALSEDRDMFCESLPSKINSFGVWEKILHRSVGLGFWEYPLPNLELMIFSVFLLWQFFEILFKMSNIPIPKIPSMMLGGVAINLFSYTSPGSLLHQMFLPDDGRPKLAETAGAFGFVMYWFLKGVTIDVGILKKTEPRAALIGFTSVVIPLLSGYILMRTRLHFGELAMPEYQYETITALQCVSTFAGVNGLLKDLKINHSEFGRIVQSCAAVSDLVIFIITSVNMLFKGQQGLKHVIAKIFIVVVLFYIVWPVMLWIIKQTPEGRPVKDVYIYAVMAIAYLVYLFWLKFFYFSPYGWFIIGLATPAGPPLGSALIQRFECLNVGVFLPLFASLTMGQLDISWLMRELSQLKNMEGLAYEAISLILIVTVVKYFVTALIAFAMKIPYRDSIVLALVMSHRSIFELGYLGYIVEFKMFDNKSFTVAAASVLVSSLSIPIAIDFMYQPHQTFSCYRDRNLLTLKNDSKLKTLVCIHKPDHITSMINFVEVFHPTQDSQLECNVLHLVELMGQASPTFISHQLQKPMVGTKSCSRNVIAAFIQLHRLFTEEVMSIDIFTSASLVDHMHEDLCSLVLDKSLALVVLPFHRSWSVDRSTVLTDDKAVQNLNRQVLKRAACSVGIFVYRKPLWESQMAGSCYKVCAIFVGGKDDREALAFTNRMRRNKRTSVTILRFIPQLKTGENEELVQKFDMEDIKEIMKNEEDSEDTDPVTCIDKSVKEGAETSTILRSIAYDFDMFIVGRSSGMNSVVTEGLNEWTEFDELGAIGDVIASKEFPSRASVLVLQQQQY</sequence>
<dbReference type="Pfam" id="PF00999">
    <property type="entry name" value="Na_H_Exchanger"/>
    <property type="match status" value="1"/>
</dbReference>
<dbReference type="PANTHER" id="PTHR32468">
    <property type="entry name" value="CATION/H + ANTIPORTER"/>
    <property type="match status" value="1"/>
</dbReference>
<feature type="transmembrane region" description="Helical" evidence="10">
    <location>
        <begin position="60"/>
        <end position="78"/>
    </location>
</feature>
<evidence type="ECO:0000256" key="1">
    <source>
        <dbReference type="ARBA" id="ARBA00004141"/>
    </source>
</evidence>
<evidence type="ECO:0000256" key="6">
    <source>
        <dbReference type="ARBA" id="ARBA00022989"/>
    </source>
</evidence>
<keyword evidence="7" id="KW-0406">Ion transport</keyword>
<feature type="transmembrane region" description="Helical" evidence="10">
    <location>
        <begin position="438"/>
        <end position="460"/>
    </location>
</feature>
<evidence type="ECO:0000313" key="15">
    <source>
        <dbReference type="Proteomes" id="UP000030689"/>
    </source>
</evidence>
<dbReference type="Proteomes" id="UP000030689">
    <property type="component" value="Unassembled WGS sequence"/>
</dbReference>
<dbReference type="OMA" id="LNEWTEF"/>
<dbReference type="PANTHER" id="PTHR32468:SF73">
    <property type="entry name" value="CATION_H(+) ANTIPORTER 6A-RELATED"/>
    <property type="match status" value="1"/>
</dbReference>
<dbReference type="KEGG" id="eus:EUTSA_v10017668mg"/>
<feature type="transmembrane region" description="Helical" evidence="10">
    <location>
        <begin position="287"/>
        <end position="304"/>
    </location>
</feature>
<dbReference type="InterPro" id="IPR057291">
    <property type="entry name" value="CHX17_2nd"/>
</dbReference>
<accession>V4NWP9</accession>
<protein>
    <submittedName>
        <fullName evidence="14">Uncharacterized protein</fullName>
    </submittedName>
</protein>
<comment type="subcellular location">
    <subcellularLocation>
        <location evidence="1">Membrane</location>
        <topology evidence="1">Multi-pass membrane protein</topology>
    </subcellularLocation>
</comment>
<dbReference type="EMBL" id="KI517385">
    <property type="protein sequence ID" value="ESQ51291.1"/>
    <property type="molecule type" value="Genomic_DNA"/>
</dbReference>
<feature type="transmembrane region" description="Helical" evidence="10">
    <location>
        <begin position="311"/>
        <end position="332"/>
    </location>
</feature>
<evidence type="ECO:0000259" key="13">
    <source>
        <dbReference type="Pfam" id="PF23259"/>
    </source>
</evidence>
<dbReference type="InterPro" id="IPR006153">
    <property type="entry name" value="Cation/H_exchanger_TM"/>
</dbReference>
<dbReference type="InterPro" id="IPR050794">
    <property type="entry name" value="CPA2_transporter"/>
</dbReference>
<gene>
    <name evidence="14" type="ORF">EUTSA_v10017668mg</name>
</gene>
<keyword evidence="15" id="KW-1185">Reference proteome</keyword>
<evidence type="ECO:0000256" key="4">
    <source>
        <dbReference type="ARBA" id="ARBA00022692"/>
    </source>
</evidence>
<evidence type="ECO:0000256" key="9">
    <source>
        <dbReference type="ARBA" id="ARBA00038341"/>
    </source>
</evidence>
<dbReference type="GO" id="GO:0006885">
    <property type="term" value="P:regulation of pH"/>
    <property type="evidence" value="ECO:0007669"/>
    <property type="project" value="TreeGrafter"/>
</dbReference>
<evidence type="ECO:0000259" key="11">
    <source>
        <dbReference type="Pfam" id="PF00999"/>
    </source>
</evidence>
<keyword evidence="5" id="KW-0630">Potassium</keyword>
<dbReference type="OrthoDB" id="1050969at2759"/>
<dbReference type="Pfam" id="PF23259">
    <property type="entry name" value="CHX17_C"/>
    <property type="match status" value="1"/>
</dbReference>
<feature type="domain" description="Cation/H(+) antiporter C-terminal" evidence="13">
    <location>
        <begin position="654"/>
        <end position="800"/>
    </location>
</feature>
<feature type="transmembrane region" description="Helical" evidence="10">
    <location>
        <begin position="90"/>
        <end position="109"/>
    </location>
</feature>
<evidence type="ECO:0000259" key="12">
    <source>
        <dbReference type="Pfam" id="PF23256"/>
    </source>
</evidence>
<name>V4NWP9_EUTSA</name>
<keyword evidence="3" id="KW-0633">Potassium transport</keyword>
<dbReference type="GO" id="GO:0006813">
    <property type="term" value="P:potassium ion transport"/>
    <property type="evidence" value="ECO:0007669"/>
    <property type="project" value="UniProtKB-KW"/>
</dbReference>
<evidence type="ECO:0000256" key="3">
    <source>
        <dbReference type="ARBA" id="ARBA00022538"/>
    </source>
</evidence>
<evidence type="ECO:0000313" key="14">
    <source>
        <dbReference type="EMBL" id="ESQ51291.1"/>
    </source>
</evidence>
<organism evidence="14 15">
    <name type="scientific">Eutrema salsugineum</name>
    <name type="common">Saltwater cress</name>
    <name type="synonym">Sisymbrium salsugineum</name>
    <dbReference type="NCBI Taxonomy" id="72664"/>
    <lineage>
        <taxon>Eukaryota</taxon>
        <taxon>Viridiplantae</taxon>
        <taxon>Streptophyta</taxon>
        <taxon>Embryophyta</taxon>
        <taxon>Tracheophyta</taxon>
        <taxon>Spermatophyta</taxon>
        <taxon>Magnoliopsida</taxon>
        <taxon>eudicotyledons</taxon>
        <taxon>Gunneridae</taxon>
        <taxon>Pentapetalae</taxon>
        <taxon>rosids</taxon>
        <taxon>malvids</taxon>
        <taxon>Brassicales</taxon>
        <taxon>Brassicaceae</taxon>
        <taxon>Eutremeae</taxon>
        <taxon>Eutrema</taxon>
    </lineage>
</organism>
<dbReference type="Pfam" id="PF23256">
    <property type="entry name" value="CHX17_2nd"/>
    <property type="match status" value="1"/>
</dbReference>
<keyword evidence="2" id="KW-0813">Transport</keyword>
<keyword evidence="4 10" id="KW-0812">Transmembrane</keyword>
<proteinExistence type="inferred from homology"/>
<evidence type="ECO:0000256" key="5">
    <source>
        <dbReference type="ARBA" id="ARBA00022958"/>
    </source>
</evidence>
<feature type="transmembrane region" description="Helical" evidence="10">
    <location>
        <begin position="222"/>
        <end position="244"/>
    </location>
</feature>
<dbReference type="eggNOG" id="KOG1650">
    <property type="taxonomic scope" value="Eukaryota"/>
</dbReference>
<evidence type="ECO:0000256" key="8">
    <source>
        <dbReference type="ARBA" id="ARBA00023136"/>
    </source>
</evidence>
<evidence type="ECO:0000256" key="7">
    <source>
        <dbReference type="ARBA" id="ARBA00023065"/>
    </source>
</evidence>
<feature type="transmembrane region" description="Helical" evidence="10">
    <location>
        <begin position="373"/>
        <end position="401"/>
    </location>
</feature>
<dbReference type="GO" id="GO:0015297">
    <property type="term" value="F:antiporter activity"/>
    <property type="evidence" value="ECO:0007669"/>
    <property type="project" value="InterPro"/>
</dbReference>
<keyword evidence="6 10" id="KW-1133">Transmembrane helix</keyword>
<dbReference type="GO" id="GO:0016020">
    <property type="term" value="C:membrane"/>
    <property type="evidence" value="ECO:0007669"/>
    <property type="project" value="UniProtKB-SubCell"/>
</dbReference>
<feature type="transmembrane region" description="Helical" evidence="10">
    <location>
        <begin position="338"/>
        <end position="361"/>
    </location>
</feature>
<feature type="transmembrane region" description="Helical" evidence="10">
    <location>
        <begin position="129"/>
        <end position="148"/>
    </location>
</feature>
<evidence type="ECO:0000256" key="2">
    <source>
        <dbReference type="ARBA" id="ARBA00022448"/>
    </source>
</evidence>
<dbReference type="GO" id="GO:0012505">
    <property type="term" value="C:endomembrane system"/>
    <property type="evidence" value="ECO:0007669"/>
    <property type="project" value="TreeGrafter"/>
</dbReference>
<reference evidence="14 15" key="1">
    <citation type="journal article" date="2013" name="Front. Plant Sci.">
        <title>The Reference Genome of the Halophytic Plant Eutrema salsugineum.</title>
        <authorList>
            <person name="Yang R."/>
            <person name="Jarvis D.E."/>
            <person name="Chen H."/>
            <person name="Beilstein M.A."/>
            <person name="Grimwood J."/>
            <person name="Jenkins J."/>
            <person name="Shu S."/>
            <person name="Prochnik S."/>
            <person name="Xin M."/>
            <person name="Ma C."/>
            <person name="Schmutz J."/>
            <person name="Wing R.A."/>
            <person name="Mitchell-Olds T."/>
            <person name="Schumaker K.S."/>
            <person name="Wang X."/>
        </authorList>
    </citation>
    <scope>NUCLEOTIDE SEQUENCE [LARGE SCALE GENOMIC DNA]</scope>
</reference>
<keyword evidence="8 10" id="KW-0472">Membrane</keyword>
<dbReference type="AlphaFoldDB" id="V4NWP9"/>
<dbReference type="Gramene" id="ESQ51291">
    <property type="protein sequence ID" value="ESQ51291"/>
    <property type="gene ID" value="EUTSA_v10017668mg"/>
</dbReference>
<evidence type="ECO:0000256" key="10">
    <source>
        <dbReference type="SAM" id="Phobius"/>
    </source>
</evidence>
<feature type="domain" description="Cation/H(+) antiporter central" evidence="12">
    <location>
        <begin position="517"/>
        <end position="639"/>
    </location>
</feature>
<feature type="domain" description="Cation/H+ exchanger transmembrane" evidence="11">
    <location>
        <begin position="80"/>
        <end position="456"/>
    </location>
</feature>
<dbReference type="InterPro" id="IPR057290">
    <property type="entry name" value="CHX17_C"/>
</dbReference>